<evidence type="ECO:0000313" key="7">
    <source>
        <dbReference type="Proteomes" id="UP001429100"/>
    </source>
</evidence>
<evidence type="ECO:0000313" key="5">
    <source>
        <dbReference type="EMBL" id="CUV05025.1"/>
    </source>
</evidence>
<dbReference type="VEuPathDB" id="CryptoDB:Chro.30189"/>
<dbReference type="GO" id="GO:0005543">
    <property type="term" value="F:phospholipid binding"/>
    <property type="evidence" value="ECO:0007669"/>
    <property type="project" value="UniProtKB-UniRule"/>
</dbReference>
<keyword evidence="2" id="KW-0963">Cytoplasm</keyword>
<keyword evidence="2" id="KW-0206">Cytoskeleton</keyword>
<dbReference type="InterPro" id="IPR048278">
    <property type="entry name" value="PFN"/>
</dbReference>
<reference evidence="6 7" key="1">
    <citation type="submission" date="2014-11" db="EMBL/GenBank/DDBJ databases">
        <title>Comparative genomic analysis of Cryptosporidium hominis reveals occurrence of genetic recombination in virulent subtypes.</title>
        <authorList>
            <person name="Guo Y."/>
            <person name="Tang K."/>
            <person name="Frace M."/>
            <person name="Li N."/>
            <person name="Roellig D.M."/>
            <person name="Sammons S."/>
            <person name="Knipe K."/>
            <person name="Rowe L."/>
            <person name="Feng Y."/>
            <person name="Xiao L."/>
        </authorList>
    </citation>
    <scope>NUCLEOTIDE SEQUENCE [LARGE SCALE GENOMIC DNA]</scope>
    <source>
        <strain evidence="6">30976</strain>
    </source>
</reference>
<dbReference type="GO" id="GO:0003785">
    <property type="term" value="F:actin monomer binding"/>
    <property type="evidence" value="ECO:0007669"/>
    <property type="project" value="UniProtKB-UniRule"/>
</dbReference>
<keyword evidence="2" id="KW-0446">Lipid-binding</keyword>
<dbReference type="VEuPathDB" id="CryptoDB:GY17_00002680"/>
<comment type="function">
    <text evidence="2">Binds to proline rich sequences in various regulatory formin-like proteins and also to membrane phospholipids. Binds to actin and affects the structure of the cytoskeleton.</text>
</comment>
<dbReference type="SUPFAM" id="SSF55770">
    <property type="entry name" value="Profilin (actin-binding protein)"/>
    <property type="match status" value="1"/>
</dbReference>
<dbReference type="GO" id="GO:0030036">
    <property type="term" value="P:actin cytoskeleton organization"/>
    <property type="evidence" value="ECO:0007669"/>
    <property type="project" value="UniProtKB-UniRule"/>
</dbReference>
<dbReference type="InterPro" id="IPR036140">
    <property type="entry name" value="PFN_sf"/>
</dbReference>
<organism evidence="5">
    <name type="scientific">Cryptosporidium hominis</name>
    <dbReference type="NCBI Taxonomy" id="237895"/>
    <lineage>
        <taxon>Eukaryota</taxon>
        <taxon>Sar</taxon>
        <taxon>Alveolata</taxon>
        <taxon>Apicomplexa</taxon>
        <taxon>Conoidasida</taxon>
        <taxon>Coccidia</taxon>
        <taxon>Eucoccidiorida</taxon>
        <taxon>Eimeriorina</taxon>
        <taxon>Cryptosporidiidae</taxon>
        <taxon>Cryptosporidium</taxon>
    </lineage>
</organism>
<evidence type="ECO:0000256" key="3">
    <source>
        <dbReference type="PIRSR" id="PIRSR022993-1"/>
    </source>
</evidence>
<dbReference type="EMBL" id="JTAI01000028">
    <property type="protein sequence ID" value="PPS92865.1"/>
    <property type="molecule type" value="Genomic_DNA"/>
</dbReference>
<dbReference type="EMBL" id="LN877949">
    <property type="protein sequence ID" value="CUV05025.1"/>
    <property type="molecule type" value="Genomic_DNA"/>
</dbReference>
<evidence type="ECO:0000256" key="1">
    <source>
        <dbReference type="ARBA" id="ARBA00010058"/>
    </source>
</evidence>
<dbReference type="InterPro" id="IPR005455">
    <property type="entry name" value="PFN_euk"/>
</dbReference>
<dbReference type="VEuPathDB" id="CryptoDB:ChTU502y2012_414g0300"/>
<gene>
    <name evidence="5" type="ORF">CHUDEA3_1570</name>
    <name evidence="6" type="ORF">GY17_00002680</name>
</gene>
<evidence type="ECO:0000256" key="4">
    <source>
        <dbReference type="RuleBase" id="RU003909"/>
    </source>
</evidence>
<dbReference type="Gene3D" id="3.30.450.30">
    <property type="entry name" value="Dynein light chain 2a, cytoplasmic"/>
    <property type="match status" value="1"/>
</dbReference>
<reference evidence="6 7" key="3">
    <citation type="submission" date="2017-10" db="EMBL/GenBank/DDBJ databases">
        <title>Consistent, comparative and evidence-based genome annotation and re-annotation for the closely-related species, Cryptosporidium parvum, C. hominis and C. tyzzeri.</title>
        <authorList>
            <person name="Baptista R.P."/>
            <person name="Li Y."/>
            <person name="Sateriale A."/>
            <person name="Striepen B."/>
            <person name="Kissinger J.C."/>
        </authorList>
    </citation>
    <scope>NUCLEOTIDE SEQUENCE [LARGE SCALE GENOMIC DNA]</scope>
    <source>
        <strain evidence="6">30976</strain>
    </source>
</reference>
<accession>A0A0S4TDL2</accession>
<dbReference type="GO" id="GO:0015629">
    <property type="term" value="C:actin cytoskeleton"/>
    <property type="evidence" value="ECO:0007669"/>
    <property type="project" value="UniProtKB-UniRule"/>
</dbReference>
<comment type="similarity">
    <text evidence="1 2 4">Belongs to the profilin family.</text>
</comment>
<comment type="subunit">
    <text evidence="2">Binds actin.</text>
</comment>
<proteinExistence type="inferred from homology"/>
<sequence length="162" mass="17567">MSEWDDMVKEWLIDTGSVCAGGLCSIDGAFYAASADQGDAWKTLVREDHEENVIQSDGVSEAAELINDQTTLCQAISEGKAPNGVWVGGNKYKIIRVEKDFQQNDAIVNVTFCNKPQGGCFLVDTQNGTVVVAVYDESKDQSSGNCKKVALQLAEYLVSQGY</sequence>
<keyword evidence="2 4" id="KW-0009">Actin-binding</keyword>
<dbReference type="PIRSF" id="PIRSF022993">
    <property type="entry name" value="Profilin_apicomplexa"/>
    <property type="match status" value="1"/>
</dbReference>
<dbReference type="GO" id="GO:0060327">
    <property type="term" value="P:cytoplasmic actin-based contraction involved in cell motility"/>
    <property type="evidence" value="ECO:0007669"/>
    <property type="project" value="UniProtKB-UniRule"/>
</dbReference>
<protein>
    <recommendedName>
        <fullName evidence="2 4">Profilin</fullName>
    </recommendedName>
</protein>
<dbReference type="VEuPathDB" id="CryptoDB:CHUDEA3_1570"/>
<dbReference type="Pfam" id="PF00235">
    <property type="entry name" value="Profilin"/>
    <property type="match status" value="1"/>
</dbReference>
<dbReference type="PRINTS" id="PR00392">
    <property type="entry name" value="PROFILIN"/>
</dbReference>
<dbReference type="Proteomes" id="UP000199752">
    <property type="component" value="Chromosome 3"/>
</dbReference>
<dbReference type="InterPro" id="IPR016814">
    <property type="entry name" value="Profilin_apicomplexa"/>
</dbReference>
<dbReference type="SMART" id="SM00392">
    <property type="entry name" value="PROF"/>
    <property type="match status" value="1"/>
</dbReference>
<evidence type="ECO:0000313" key="6">
    <source>
        <dbReference type="EMBL" id="PPS92865.1"/>
    </source>
</evidence>
<keyword evidence="7" id="KW-1185">Reference proteome</keyword>
<dbReference type="Proteomes" id="UP001429100">
    <property type="component" value="Unassembled WGS sequence"/>
</dbReference>
<reference evidence="5" key="2">
    <citation type="submission" date="2015-08" db="EMBL/GenBank/DDBJ databases">
        <authorList>
            <person name="Babu N.S."/>
            <person name="Beckwith C.J."/>
            <person name="Beseler K.G."/>
            <person name="Brison A."/>
            <person name="Carone J.V."/>
            <person name="Caskin T.P."/>
            <person name="Diamond M."/>
            <person name="Durham M.E."/>
            <person name="Foxe J.M."/>
            <person name="Go M."/>
            <person name="Henderson B.A."/>
            <person name="Jones I.B."/>
            <person name="McGettigan J.A."/>
            <person name="Micheletti S.J."/>
            <person name="Nasrallah M.E."/>
            <person name="Ortiz D."/>
            <person name="Piller C.R."/>
            <person name="Privatt S.R."/>
            <person name="Schneider S.L."/>
            <person name="Sharp S."/>
            <person name="Smith T.C."/>
            <person name="Stanton J.D."/>
            <person name="Ullery H.E."/>
            <person name="Wilson R.J."/>
            <person name="Serrano M.G."/>
            <person name="Buck G."/>
            <person name="Lee V."/>
            <person name="Wang Y."/>
            <person name="Carvalho R."/>
            <person name="Voegtly L."/>
            <person name="Shi R."/>
            <person name="Duckworth R."/>
            <person name="Johnson A."/>
            <person name="Loviza R."/>
            <person name="Walstead R."/>
            <person name="Shah Z."/>
            <person name="Kiflezghi M."/>
            <person name="Wade K."/>
            <person name="Ball S.L."/>
            <person name="Bradley K.W."/>
            <person name="Asai D.J."/>
            <person name="Bowman C.A."/>
            <person name="Russell D.A."/>
            <person name="Pope W.H."/>
            <person name="Jacobs-Sera D."/>
            <person name="Hendrix R.W."/>
            <person name="Hatfull G.F."/>
        </authorList>
    </citation>
    <scope>NUCLEOTIDE SEQUENCE [LARGE SCALE GENOMIC DNA]</scope>
</reference>
<evidence type="ECO:0000256" key="2">
    <source>
        <dbReference type="PIRNR" id="PIRNR022993"/>
    </source>
</evidence>
<name>A0A0S4TDL2_CRYHO</name>
<feature type="site" description="Interaction with Pro-rich sequence" evidence="3">
    <location>
        <position position="31"/>
    </location>
</feature>
<dbReference type="OrthoDB" id="421374at2759"/>
<comment type="subcellular location">
    <subcellularLocation>
        <location evidence="2">Cytoplasm</location>
        <location evidence="2">Cytoskeleton</location>
    </subcellularLocation>
</comment>
<dbReference type="AlphaFoldDB" id="A0A0S4TDL2"/>